<keyword evidence="2" id="KW-1185">Reference proteome</keyword>
<dbReference type="CDD" id="cd02603">
    <property type="entry name" value="HAD_sEH-N_like"/>
    <property type="match status" value="1"/>
</dbReference>
<proteinExistence type="predicted"/>
<organism evidence="1 2">
    <name type="scientific">Vibrio xiamenensis</name>
    <dbReference type="NCBI Taxonomy" id="861298"/>
    <lineage>
        <taxon>Bacteria</taxon>
        <taxon>Pseudomonadati</taxon>
        <taxon>Pseudomonadota</taxon>
        <taxon>Gammaproteobacteria</taxon>
        <taxon>Vibrionales</taxon>
        <taxon>Vibrionaceae</taxon>
        <taxon>Vibrio</taxon>
    </lineage>
</organism>
<sequence>MIRHVVFDIGNVLVRWSPQEIIKLTFGANADIPRLSRDIFLGETWRQLNCGEINEAQAALQFQAELGFSAAQTDAVFYYVKHTQCPLYGSVELVKRLKLAGYQVFALTDNLHEIVAFLKQQYDFWPLFEGAVVSAEEGCMKPSEAIFSILLERYDLDPSQSVFLDDVASNVAGAKRVGMQGVVFENAAQAYEALQGLGVKA</sequence>
<dbReference type="InterPro" id="IPR023198">
    <property type="entry name" value="PGP-like_dom2"/>
</dbReference>
<dbReference type="Gene3D" id="1.10.150.240">
    <property type="entry name" value="Putative phosphatase, domain 2"/>
    <property type="match status" value="1"/>
</dbReference>
<name>A0A1G7X8Y6_9VIBR</name>
<dbReference type="EMBL" id="FNDD01000003">
    <property type="protein sequence ID" value="SDG80632.1"/>
    <property type="molecule type" value="Genomic_DNA"/>
</dbReference>
<dbReference type="Pfam" id="PF00702">
    <property type="entry name" value="Hydrolase"/>
    <property type="match status" value="1"/>
</dbReference>
<dbReference type="SUPFAM" id="SSF56784">
    <property type="entry name" value="HAD-like"/>
    <property type="match status" value="1"/>
</dbReference>
<dbReference type="Gene3D" id="3.40.50.1000">
    <property type="entry name" value="HAD superfamily/HAD-like"/>
    <property type="match status" value="1"/>
</dbReference>
<dbReference type="AlphaFoldDB" id="A0A1G7X8Y6"/>
<dbReference type="InterPro" id="IPR006439">
    <property type="entry name" value="HAD-SF_hydro_IA"/>
</dbReference>
<dbReference type="STRING" id="861298.SAMN04488136_10321"/>
<dbReference type="PANTHER" id="PTHR43611">
    <property type="entry name" value="ALPHA-D-GLUCOSE 1-PHOSPHATE PHOSPHATASE"/>
    <property type="match status" value="1"/>
</dbReference>
<keyword evidence="1" id="KW-0378">Hydrolase</keyword>
<gene>
    <name evidence="1" type="ORF">SAMN04488136_10321</name>
</gene>
<evidence type="ECO:0000313" key="1">
    <source>
        <dbReference type="EMBL" id="SDG80632.1"/>
    </source>
</evidence>
<dbReference type="SFLD" id="SFLDS00003">
    <property type="entry name" value="Haloacid_Dehalogenase"/>
    <property type="match status" value="1"/>
</dbReference>
<dbReference type="Proteomes" id="UP000198854">
    <property type="component" value="Unassembled WGS sequence"/>
</dbReference>
<dbReference type="GO" id="GO:0016787">
    <property type="term" value="F:hydrolase activity"/>
    <property type="evidence" value="ECO:0007669"/>
    <property type="project" value="UniProtKB-KW"/>
</dbReference>
<dbReference type="InterPro" id="IPR023214">
    <property type="entry name" value="HAD_sf"/>
</dbReference>
<evidence type="ECO:0000313" key="2">
    <source>
        <dbReference type="Proteomes" id="UP000198854"/>
    </source>
</evidence>
<dbReference type="PANTHER" id="PTHR43611:SF3">
    <property type="entry name" value="FLAVIN MONONUCLEOTIDE HYDROLASE 1, CHLOROPLATIC"/>
    <property type="match status" value="1"/>
</dbReference>
<reference evidence="1 2" key="1">
    <citation type="submission" date="2016-10" db="EMBL/GenBank/DDBJ databases">
        <authorList>
            <person name="de Groot N.N."/>
        </authorList>
    </citation>
    <scope>NUCLEOTIDE SEQUENCE [LARGE SCALE GENOMIC DNA]</scope>
    <source>
        <strain evidence="1 2">CGMCC 1.10228</strain>
    </source>
</reference>
<dbReference type="SFLD" id="SFLDG01129">
    <property type="entry name" value="C1.5:_HAD__Beta-PGM__Phosphata"/>
    <property type="match status" value="1"/>
</dbReference>
<dbReference type="NCBIfam" id="TIGR01509">
    <property type="entry name" value="HAD-SF-IA-v3"/>
    <property type="match status" value="1"/>
</dbReference>
<accession>A0A1G7X8Y6</accession>
<dbReference type="InterPro" id="IPR036412">
    <property type="entry name" value="HAD-like_sf"/>
</dbReference>
<dbReference type="PRINTS" id="PR00413">
    <property type="entry name" value="HADHALOGNASE"/>
</dbReference>
<protein>
    <submittedName>
        <fullName evidence="1">Putative hydrolase of the HAD superfamily</fullName>
    </submittedName>
</protein>